<name>A0A4X2KEM0_VOMUR</name>
<evidence type="ECO:0000256" key="2">
    <source>
        <dbReference type="ARBA" id="ARBA00022525"/>
    </source>
</evidence>
<dbReference type="InterPro" id="IPR001190">
    <property type="entry name" value="SRCR"/>
</dbReference>
<dbReference type="STRING" id="29139.ENSVURP00010007827"/>
<reference evidence="9" key="3">
    <citation type="submission" date="2025-09" db="UniProtKB">
        <authorList>
            <consortium name="Ensembl"/>
        </authorList>
    </citation>
    <scope>IDENTIFICATION</scope>
</reference>
<dbReference type="FunFam" id="3.10.250.10:FF:000012">
    <property type="entry name" value="CD163 molecule like 1"/>
    <property type="match status" value="1"/>
</dbReference>
<feature type="disulfide bond" evidence="7">
    <location>
        <begin position="611"/>
        <end position="675"/>
    </location>
</feature>
<feature type="disulfide bond" evidence="7">
    <location>
        <begin position="302"/>
        <end position="312"/>
    </location>
</feature>
<keyword evidence="3" id="KW-0732">Signal</keyword>
<feature type="disulfide bond" evidence="7">
    <location>
        <begin position="387"/>
        <end position="451"/>
    </location>
</feature>
<reference evidence="9" key="2">
    <citation type="submission" date="2025-08" db="UniProtKB">
        <authorList>
            <consortium name="Ensembl"/>
        </authorList>
    </citation>
    <scope>IDENTIFICATION</scope>
</reference>
<feature type="disulfide bond" evidence="7">
    <location>
        <begin position="271"/>
        <end position="332"/>
    </location>
</feature>
<evidence type="ECO:0000256" key="3">
    <source>
        <dbReference type="ARBA" id="ARBA00022729"/>
    </source>
</evidence>
<keyword evidence="6" id="KW-0325">Glycoprotein</keyword>
<reference evidence="10" key="1">
    <citation type="submission" date="2018-12" db="EMBL/GenBank/DDBJ databases">
        <authorList>
            <person name="Yazar S."/>
        </authorList>
    </citation>
    <scope>NUCLEOTIDE SEQUENCE [LARGE SCALE GENOMIC DNA]</scope>
</reference>
<evidence type="ECO:0000259" key="8">
    <source>
        <dbReference type="PROSITE" id="PS50287"/>
    </source>
</evidence>
<feature type="disulfide bond" evidence="7">
    <location>
        <begin position="94"/>
        <end position="104"/>
    </location>
</feature>
<feature type="disulfide bond" evidence="7">
    <location>
        <begin position="536"/>
        <end position="546"/>
    </location>
</feature>
<keyword evidence="10" id="KW-1185">Reference proteome</keyword>
<feature type="domain" description="SRCR" evidence="8">
    <location>
        <begin position="233"/>
        <end position="333"/>
    </location>
</feature>
<dbReference type="AlphaFoldDB" id="A0A4X2KEM0"/>
<keyword evidence="2" id="KW-0964">Secreted</keyword>
<dbReference type="PANTHER" id="PTHR19331">
    <property type="entry name" value="SCAVENGER RECEPTOR DOMAIN-CONTAINING"/>
    <property type="match status" value="1"/>
</dbReference>
<dbReference type="Pfam" id="PF00530">
    <property type="entry name" value="SRCR"/>
    <property type="match status" value="6"/>
</dbReference>
<dbReference type="PANTHER" id="PTHR19331:SF484">
    <property type="entry name" value="SRCR DOMAIN-CONTAINING PROTEIN"/>
    <property type="match status" value="1"/>
</dbReference>
<evidence type="ECO:0000256" key="5">
    <source>
        <dbReference type="ARBA" id="ARBA00023157"/>
    </source>
</evidence>
<accession>A0A4X2KEM0</accession>
<feature type="disulfide bond" evidence="7">
    <location>
        <begin position="655"/>
        <end position="665"/>
    </location>
</feature>
<evidence type="ECO:0000256" key="1">
    <source>
        <dbReference type="ARBA" id="ARBA00004613"/>
    </source>
</evidence>
<dbReference type="InterPro" id="IPR036772">
    <property type="entry name" value="SRCR-like_dom_sf"/>
</dbReference>
<dbReference type="FunFam" id="3.10.250.10:FF:000004">
    <property type="entry name" value="Scavenger receptor cysteine-rich type 1 protein M130"/>
    <property type="match status" value="2"/>
</dbReference>
<dbReference type="OMA" id="DQIQCRK"/>
<feature type="domain" description="SRCR" evidence="8">
    <location>
        <begin position="362"/>
        <end position="462"/>
    </location>
</feature>
<feature type="disulfide bond" evidence="7">
    <location>
        <begin position="258"/>
        <end position="322"/>
    </location>
</feature>
<dbReference type="PRINTS" id="PR00258">
    <property type="entry name" value="SPERACTRCPTR"/>
</dbReference>
<dbReference type="SMART" id="SM00202">
    <property type="entry name" value="SR"/>
    <property type="match status" value="6"/>
</dbReference>
<dbReference type="Ensembl" id="ENSVURT00010008869.1">
    <property type="protein sequence ID" value="ENSVURP00010007827.1"/>
    <property type="gene ID" value="ENSVURG00010006002.1"/>
</dbReference>
<organism evidence="9 10">
    <name type="scientific">Vombatus ursinus</name>
    <name type="common">Common wombat</name>
    <dbReference type="NCBI Taxonomy" id="29139"/>
    <lineage>
        <taxon>Eukaryota</taxon>
        <taxon>Metazoa</taxon>
        <taxon>Chordata</taxon>
        <taxon>Craniata</taxon>
        <taxon>Vertebrata</taxon>
        <taxon>Euteleostomi</taxon>
        <taxon>Mammalia</taxon>
        <taxon>Metatheria</taxon>
        <taxon>Diprotodontia</taxon>
        <taxon>Vombatidae</taxon>
        <taxon>Vombatus</taxon>
    </lineage>
</organism>
<feature type="disulfide bond" evidence="7">
    <location>
        <begin position="153"/>
        <end position="217"/>
    </location>
</feature>
<evidence type="ECO:0000313" key="10">
    <source>
        <dbReference type="Proteomes" id="UP000314987"/>
    </source>
</evidence>
<keyword evidence="4" id="KW-0677">Repeat</keyword>
<feature type="disulfide bond" evidence="7">
    <location>
        <begin position="50"/>
        <end position="114"/>
    </location>
</feature>
<dbReference type="FunFam" id="3.10.250.10:FF:000009">
    <property type="entry name" value="WC1"/>
    <property type="match status" value="3"/>
</dbReference>
<sequence length="816" mass="89127">MGLRVTTITVFCLGTLTSVLVLYKLRLRGGETPCSGRVEIWHNGSWGTVCDDLWDLADAHVVCQQLGCGSALHAVGGDVFGPGSGTIWLDDVQCTGKESFLWDCPAKPWGLHNCIHKEDAGVRCSGFVQLVAGDGPCVGRVEVNSGKKQSTVCDWNFTFSTAKVICAELECGTAVSIMKSAHFGKGNGHIWDTEFQCNGSEPLLSLCPTVPLPQGKCSHSMDVGVICSKYTDFRLMNGSSQCEGRVEIRVLGTWRTLCDSHWDLADANVLCRQLNCGVAVEPPEDVYFGKGSVLVIGDTFYCTGTESHLWNCSVIILGTSPCSKGKTASVICSGNQTQSLMFNNSQSDQEKVPVLFSENGQLRLLNGRGPCSGRVEVYYNGTWGTICDDSWELSDAHVVCRQLGCGVALKAMVSAHFGQGSGPIWLDELSCSGNESHLGECPFLHWGQHDCRHKEDAGVLCSESLDLRLKSVGHKCSGWLEVFYNGTWGSICSNSLDYDTVSVICRHLKCGGKGNIETLPSPPKSLQARWIDKINCQGQESFLWHCPSQSWDQKSCDQGDEAFITCEERKIIDCPTSGNCTDTDKLRLRGGETPCSGRVEIWHNGSWGTVCDDLWDLADAHVVCQQLGCGSAVVPQGGAAFGPGNGIIWLDDVQCRGIESSLWDCPARPWGQNDCKHEEDAGVTCSGECEGHKMGLGVLRTDIELEDLGLDCAYKWSFHRSVLWYQGRLQFDPGCSLYPLHHLLPPLLSLKKGKMFNHLPLNSSSHQSNSKPINPQEFTMNAYYVLDIVLRPGNRKKGKNILCFQAALQYDGGNNI</sequence>
<feature type="disulfide bond" evidence="7">
    <location>
        <begin position="505"/>
        <end position="566"/>
    </location>
</feature>
<feature type="disulfide bond" evidence="7">
    <location>
        <begin position="63"/>
        <end position="124"/>
    </location>
</feature>
<dbReference type="PROSITE" id="PS00420">
    <property type="entry name" value="SRCR_1"/>
    <property type="match status" value="3"/>
</dbReference>
<feature type="domain" description="SRCR" evidence="8">
    <location>
        <begin position="467"/>
        <end position="567"/>
    </location>
</feature>
<dbReference type="SUPFAM" id="SSF56487">
    <property type="entry name" value="SRCR-like"/>
    <property type="match status" value="6"/>
</dbReference>
<feature type="domain" description="SRCR" evidence="8">
    <location>
        <begin position="586"/>
        <end position="686"/>
    </location>
</feature>
<dbReference type="GO" id="GO:0016020">
    <property type="term" value="C:membrane"/>
    <property type="evidence" value="ECO:0007669"/>
    <property type="project" value="InterPro"/>
</dbReference>
<feature type="domain" description="SRCR" evidence="8">
    <location>
        <begin position="25"/>
        <end position="125"/>
    </location>
</feature>
<feature type="disulfide bond" evidence="7">
    <location>
        <begin position="400"/>
        <end position="461"/>
    </location>
</feature>
<keyword evidence="5 7" id="KW-1015">Disulfide bond</keyword>
<dbReference type="Gene3D" id="3.10.250.10">
    <property type="entry name" value="SRCR-like domain"/>
    <property type="match status" value="6"/>
</dbReference>
<feature type="disulfide bond" evidence="7">
    <location>
        <begin position="624"/>
        <end position="685"/>
    </location>
</feature>
<feature type="domain" description="SRCR" evidence="8">
    <location>
        <begin position="128"/>
        <end position="228"/>
    </location>
</feature>
<dbReference type="PROSITE" id="PS50287">
    <property type="entry name" value="SRCR_2"/>
    <property type="match status" value="6"/>
</dbReference>
<protein>
    <recommendedName>
        <fullName evidence="8">SRCR domain-containing protein</fullName>
    </recommendedName>
</protein>
<proteinExistence type="predicted"/>
<comment type="subcellular location">
    <subcellularLocation>
        <location evidence="1">Secreted</location>
    </subcellularLocation>
</comment>
<dbReference type="GO" id="GO:0005576">
    <property type="term" value="C:extracellular region"/>
    <property type="evidence" value="ECO:0007669"/>
    <property type="project" value="UniProtKB-SubCell"/>
</dbReference>
<dbReference type="Proteomes" id="UP000314987">
    <property type="component" value="Unassembled WGS sequence"/>
</dbReference>
<dbReference type="GeneTree" id="ENSGT00940000164042"/>
<evidence type="ECO:0000256" key="7">
    <source>
        <dbReference type="PROSITE-ProRule" id="PRU00196"/>
    </source>
</evidence>
<evidence type="ECO:0000256" key="4">
    <source>
        <dbReference type="ARBA" id="ARBA00022737"/>
    </source>
</evidence>
<feature type="disulfide bond" evidence="7">
    <location>
        <begin position="431"/>
        <end position="441"/>
    </location>
</feature>
<feature type="disulfide bond" evidence="7">
    <location>
        <begin position="166"/>
        <end position="227"/>
    </location>
</feature>
<feature type="disulfide bond" evidence="7">
    <location>
        <begin position="492"/>
        <end position="556"/>
    </location>
</feature>
<evidence type="ECO:0000313" key="9">
    <source>
        <dbReference type="Ensembl" id="ENSVURP00010007827.1"/>
    </source>
</evidence>
<evidence type="ECO:0000256" key="6">
    <source>
        <dbReference type="ARBA" id="ARBA00023180"/>
    </source>
</evidence>
<feature type="disulfide bond" evidence="7">
    <location>
        <begin position="197"/>
        <end position="207"/>
    </location>
</feature>